<feature type="transmembrane region" description="Helical" evidence="1">
    <location>
        <begin position="7"/>
        <end position="30"/>
    </location>
</feature>
<keyword evidence="1" id="KW-1133">Transmembrane helix</keyword>
<organism evidence="2 3">
    <name type="scientific">Aspergillus lucknowensis</name>
    <dbReference type="NCBI Taxonomy" id="176173"/>
    <lineage>
        <taxon>Eukaryota</taxon>
        <taxon>Fungi</taxon>
        <taxon>Dikarya</taxon>
        <taxon>Ascomycota</taxon>
        <taxon>Pezizomycotina</taxon>
        <taxon>Eurotiomycetes</taxon>
        <taxon>Eurotiomycetidae</taxon>
        <taxon>Eurotiales</taxon>
        <taxon>Aspergillaceae</taxon>
        <taxon>Aspergillus</taxon>
        <taxon>Aspergillus subgen. Nidulantes</taxon>
    </lineage>
</organism>
<evidence type="ECO:0000313" key="2">
    <source>
        <dbReference type="EMBL" id="KAL2870297.1"/>
    </source>
</evidence>
<evidence type="ECO:0000313" key="3">
    <source>
        <dbReference type="Proteomes" id="UP001610432"/>
    </source>
</evidence>
<reference evidence="2 3" key="1">
    <citation type="submission" date="2024-07" db="EMBL/GenBank/DDBJ databases">
        <title>Section-level genome sequencing and comparative genomics of Aspergillus sections Usti and Cavernicolus.</title>
        <authorList>
            <consortium name="Lawrence Berkeley National Laboratory"/>
            <person name="Nybo J.L."/>
            <person name="Vesth T.C."/>
            <person name="Theobald S."/>
            <person name="Frisvad J.C."/>
            <person name="Larsen T.O."/>
            <person name="Kjaerboelling I."/>
            <person name="Rothschild-Mancinelli K."/>
            <person name="Lyhne E.K."/>
            <person name="Kogle M.E."/>
            <person name="Barry K."/>
            <person name="Clum A."/>
            <person name="Na H."/>
            <person name="Ledsgaard L."/>
            <person name="Lin J."/>
            <person name="Lipzen A."/>
            <person name="Kuo A."/>
            <person name="Riley R."/>
            <person name="Mondo S."/>
            <person name="Labutti K."/>
            <person name="Haridas S."/>
            <person name="Pangalinan J."/>
            <person name="Salamov A.A."/>
            <person name="Simmons B.A."/>
            <person name="Magnuson J.K."/>
            <person name="Chen J."/>
            <person name="Drula E."/>
            <person name="Henrissat B."/>
            <person name="Wiebenga A."/>
            <person name="Lubbers R.J."/>
            <person name="Gomes A.C."/>
            <person name="Macurrencykelacurrency M.R."/>
            <person name="Stajich J."/>
            <person name="Grigoriev I.V."/>
            <person name="Mortensen U.H."/>
            <person name="De Vries R.P."/>
            <person name="Baker S.E."/>
            <person name="Andersen M.R."/>
        </authorList>
    </citation>
    <scope>NUCLEOTIDE SEQUENCE [LARGE SCALE GENOMIC DNA]</scope>
    <source>
        <strain evidence="2 3">CBS 449.75</strain>
    </source>
</reference>
<dbReference type="GeneID" id="98143405"/>
<protein>
    <submittedName>
        <fullName evidence="2">Uncharacterized protein</fullName>
    </submittedName>
</protein>
<keyword evidence="3" id="KW-1185">Reference proteome</keyword>
<dbReference type="Proteomes" id="UP001610432">
    <property type="component" value="Unassembled WGS sequence"/>
</dbReference>
<sequence length="92" mass="10702">MALSKEIQILLVIVGCLVSVLIGYSLHYVATNGFHGEGQPKEMTHEQRQYMRELRMKHYHWMARDARDFRGDGRYRYDVETPVESGPSSKET</sequence>
<dbReference type="RefSeq" id="XP_070889276.1">
    <property type="nucleotide sequence ID" value="XM_071028333.1"/>
</dbReference>
<evidence type="ECO:0000256" key="1">
    <source>
        <dbReference type="SAM" id="Phobius"/>
    </source>
</evidence>
<name>A0ABR4M2V4_9EURO</name>
<gene>
    <name evidence="2" type="ORF">BJX67DRAFT_345140</name>
</gene>
<comment type="caution">
    <text evidence="2">The sequence shown here is derived from an EMBL/GenBank/DDBJ whole genome shotgun (WGS) entry which is preliminary data.</text>
</comment>
<proteinExistence type="predicted"/>
<accession>A0ABR4M2V4</accession>
<keyword evidence="1" id="KW-0812">Transmembrane</keyword>
<keyword evidence="1" id="KW-0472">Membrane</keyword>
<dbReference type="EMBL" id="JBFXLQ010000006">
    <property type="protein sequence ID" value="KAL2870297.1"/>
    <property type="molecule type" value="Genomic_DNA"/>
</dbReference>